<dbReference type="EC" id="1.15.1.1" evidence="3"/>
<evidence type="ECO:0000313" key="3">
    <source>
        <dbReference type="EMBL" id="NYE40521.1"/>
    </source>
</evidence>
<dbReference type="Pfam" id="PF00080">
    <property type="entry name" value="Sod_Cu"/>
    <property type="match status" value="1"/>
</dbReference>
<dbReference type="GO" id="GO:0004784">
    <property type="term" value="F:superoxide dismutase activity"/>
    <property type="evidence" value="ECO:0007669"/>
    <property type="project" value="UniProtKB-EC"/>
</dbReference>
<comment type="similarity">
    <text evidence="1">Belongs to the Cu-Zn superoxide dismutase family.</text>
</comment>
<dbReference type="InterPro" id="IPR001424">
    <property type="entry name" value="SOD_Cu_Zn_dom"/>
</dbReference>
<comment type="caution">
    <text evidence="3">The sequence shown here is derived from an EMBL/GenBank/DDBJ whole genome shotgun (WGS) entry which is preliminary data.</text>
</comment>
<dbReference type="InterPro" id="IPR036423">
    <property type="entry name" value="SOD-like_Cu/Zn_dom_sf"/>
</dbReference>
<dbReference type="Proteomes" id="UP000530403">
    <property type="component" value="Unassembled WGS sequence"/>
</dbReference>
<gene>
    <name evidence="3" type="ORF">HEB29_001532</name>
</gene>
<name>A0A7Y9H9R3_9ACTN</name>
<evidence type="ECO:0000259" key="2">
    <source>
        <dbReference type="Pfam" id="PF00080"/>
    </source>
</evidence>
<proteinExistence type="inferred from homology"/>
<evidence type="ECO:0000313" key="4">
    <source>
        <dbReference type="Proteomes" id="UP000530403"/>
    </source>
</evidence>
<dbReference type="SUPFAM" id="SSF49329">
    <property type="entry name" value="Cu,Zn superoxide dismutase-like"/>
    <property type="match status" value="1"/>
</dbReference>
<reference evidence="3 4" key="1">
    <citation type="submission" date="2020-07" db="EMBL/GenBank/DDBJ databases">
        <title>Sequencing the genomes of 1000 actinobacteria strains.</title>
        <authorList>
            <person name="Klenk H.-P."/>
        </authorList>
    </citation>
    <scope>NUCLEOTIDE SEQUENCE [LARGE SCALE GENOMIC DNA]</scope>
    <source>
        <strain evidence="3 4">DSM 41455</strain>
    </source>
</reference>
<sequence>MVAAGTSVRAGRAAAAVAGAAVLVMMAGGVGGAVGGDTGGDTGAGSNVGSGGGFWSRSQASFAPPNAFIASSAITYDTKRVPAAARIEIAQQSTGSGTVVGARLRGLLPSHAYGMHVHTSPCGADPEAAGPHYQHRADAQADPANEVWLDFTTDAKGNGSAQARQTWNFRAGGARSVVIHDEQGGAGDRLACFTVRFGSYTPPTAHGPGSGYGLYGRV</sequence>
<keyword evidence="3" id="KW-0560">Oxidoreductase</keyword>
<dbReference type="AlphaFoldDB" id="A0A7Y9H9R3"/>
<feature type="domain" description="Superoxide dismutase copper/zinc binding" evidence="2">
    <location>
        <begin position="86"/>
        <end position="192"/>
    </location>
</feature>
<protein>
    <submittedName>
        <fullName evidence="3">Cu-Zn family superoxide dismutase</fullName>
        <ecNumber evidence="3">1.15.1.1</ecNumber>
    </submittedName>
</protein>
<organism evidence="3 4">
    <name type="scientific">Streptomyces fulvorobeus</name>
    <dbReference type="NCBI Taxonomy" id="284028"/>
    <lineage>
        <taxon>Bacteria</taxon>
        <taxon>Bacillati</taxon>
        <taxon>Actinomycetota</taxon>
        <taxon>Actinomycetes</taxon>
        <taxon>Kitasatosporales</taxon>
        <taxon>Streptomycetaceae</taxon>
        <taxon>Streptomyces</taxon>
    </lineage>
</organism>
<dbReference type="Gene3D" id="2.60.40.200">
    <property type="entry name" value="Superoxide dismutase, copper/zinc binding domain"/>
    <property type="match status" value="1"/>
</dbReference>
<dbReference type="GO" id="GO:0046872">
    <property type="term" value="F:metal ion binding"/>
    <property type="evidence" value="ECO:0007669"/>
    <property type="project" value="InterPro"/>
</dbReference>
<evidence type="ECO:0000256" key="1">
    <source>
        <dbReference type="ARBA" id="ARBA00010457"/>
    </source>
</evidence>
<dbReference type="RefSeq" id="WP_173312992.1">
    <property type="nucleotide sequence ID" value="NZ_BAAAUE010000007.1"/>
</dbReference>
<dbReference type="EMBL" id="JACCCF010000001">
    <property type="protein sequence ID" value="NYE40521.1"/>
    <property type="molecule type" value="Genomic_DNA"/>
</dbReference>
<accession>A0A7Y9H9R3</accession>